<accession>A0A7V4E5A8</accession>
<dbReference type="Pfam" id="PF04851">
    <property type="entry name" value="ResIII"/>
    <property type="match status" value="1"/>
</dbReference>
<dbReference type="InterPro" id="IPR014001">
    <property type="entry name" value="Helicase_ATP-bd"/>
</dbReference>
<dbReference type="Gene3D" id="3.40.50.300">
    <property type="entry name" value="P-loop containing nucleotide triphosphate hydrolases"/>
    <property type="match status" value="1"/>
</dbReference>
<evidence type="ECO:0000259" key="2">
    <source>
        <dbReference type="PROSITE" id="PS51192"/>
    </source>
</evidence>
<dbReference type="AlphaFoldDB" id="A0A7V4E5A8"/>
<dbReference type="GO" id="GO:0005524">
    <property type="term" value="F:ATP binding"/>
    <property type="evidence" value="ECO:0007669"/>
    <property type="project" value="InterPro"/>
</dbReference>
<dbReference type="GO" id="GO:0004386">
    <property type="term" value="F:helicase activity"/>
    <property type="evidence" value="ECO:0007669"/>
    <property type="project" value="UniProtKB-KW"/>
</dbReference>
<organism evidence="3">
    <name type="scientific">candidate division WOR-3 bacterium</name>
    <dbReference type="NCBI Taxonomy" id="2052148"/>
    <lineage>
        <taxon>Bacteria</taxon>
        <taxon>Bacteria division WOR-3</taxon>
    </lineage>
</organism>
<keyword evidence="3" id="KW-0067">ATP-binding</keyword>
<keyword evidence="3" id="KW-0378">Hydrolase</keyword>
<dbReference type="GO" id="GO:0016787">
    <property type="term" value="F:hydrolase activity"/>
    <property type="evidence" value="ECO:0007669"/>
    <property type="project" value="InterPro"/>
</dbReference>
<dbReference type="GO" id="GO:0003677">
    <property type="term" value="F:DNA binding"/>
    <property type="evidence" value="ECO:0007669"/>
    <property type="project" value="InterPro"/>
</dbReference>
<dbReference type="SMART" id="SM00487">
    <property type="entry name" value="DEXDc"/>
    <property type="match status" value="1"/>
</dbReference>
<name>A0A7V4E5A8_UNCW3</name>
<dbReference type="InterPro" id="IPR027417">
    <property type="entry name" value="P-loop_NTPase"/>
</dbReference>
<gene>
    <name evidence="3" type="ORF">ENU66_02170</name>
</gene>
<evidence type="ECO:0000256" key="1">
    <source>
        <dbReference type="SAM" id="Coils"/>
    </source>
</evidence>
<proteinExistence type="predicted"/>
<dbReference type="EMBL" id="DTDJ01000020">
    <property type="protein sequence ID" value="HGL17129.1"/>
    <property type="molecule type" value="Genomic_DNA"/>
</dbReference>
<keyword evidence="3" id="KW-0547">Nucleotide-binding</keyword>
<keyword evidence="1" id="KW-0175">Coiled coil</keyword>
<sequence>MKLEKYLVLNKFFLSLFGVEEFKDLKKELENTSPGYDSDGRSYFVNKLRSLDNLSIPRGDLLRYDENISNYLKKINEKREPKVTLKYFQYLAVLFTEIFLDNLKNRKQEFLHQLNDFLGKYKQKEEITFLDNFSEDDLKKLAFWMATGSGKTLIAHINYYQFFHYRLFSPDSILFITPNEGLSKQHFEELQKSGIPCRLYGGSLNGGLKSEEEVLVIEMTKFVMEKKGGGVTLPVDAFEGKNLLFVDEGHKGKKSEEQEWAKRRNKLAQDGFTFEYSATFGQILSEKNRDTLYEYAKSIVFDYSYKYFYLDGYGKDFSVLNVKPTKSSEQSFQETMFVANLLSFYQQLLVYEENKNLAKEHNLEKPLWIFVGTTVTGREEESDVVQIVEFIKKVIEEEDWLQEQADKILNGKTGLKDEKDEDVFSRKVDFLKKKGIDFDDLHRKVFGGKGKFSIYELKNAEGELGLRVGENDYFGVINIGDVARFKKELEKKQILVNQDAISGSLFEDIKKEGSKINILIGSKKFMEGWDTWRVCSMGLLNIGTGQGPQIIQLFGRGVRLKGKGMTLKRSGEEKVRVLENLNIFAIKADYLSKFLEAISKEEVELETIEIPVKPQHEDKWGSLQILKMDESKKFEEVKVLPLEIDNTIYFTIDLLPKVSEYLAKERKETGIKAVELKAEPEKERIVGDIVELLNWERICREIYDFKIMRGYWNLVFDKDILKELLVSGRYKILATPESLVVNTYEDVRKIEDVAILVLKKYVDVFYRKHARRFETENLRYGTMEKQLPLFVFERSDGQYSYTVQVNKKEKKLIQKIRDLVRNLDKLLKEEDETLPRVYFDKHLYVPILLQTEKIEKITPSGLVESEARFIKSLRDFLKSHQEQFTDCEIYLLRNFPKTGLGFQLQWHGFYPDFIMWLKKDKKQTIVFIDPKGLEHTKGLDDEKIQLKNEIKELEKKLGNSNIRLESFILSKTKYEKLIEGRTSPPKKEEYINEHVLFLDDSDWPEKLFSNLMQTNLR</sequence>
<dbReference type="InterPro" id="IPR006935">
    <property type="entry name" value="Helicase/UvrB_N"/>
</dbReference>
<feature type="domain" description="Helicase ATP-binding" evidence="2">
    <location>
        <begin position="132"/>
        <end position="298"/>
    </location>
</feature>
<protein>
    <submittedName>
        <fullName evidence="3">DEAD/DEAH box helicase</fullName>
    </submittedName>
</protein>
<evidence type="ECO:0000313" key="3">
    <source>
        <dbReference type="EMBL" id="HGL17129.1"/>
    </source>
</evidence>
<dbReference type="SUPFAM" id="SSF52540">
    <property type="entry name" value="P-loop containing nucleoside triphosphate hydrolases"/>
    <property type="match status" value="2"/>
</dbReference>
<keyword evidence="3" id="KW-0347">Helicase</keyword>
<dbReference type="PROSITE" id="PS51192">
    <property type="entry name" value="HELICASE_ATP_BIND_1"/>
    <property type="match status" value="1"/>
</dbReference>
<feature type="coiled-coil region" evidence="1">
    <location>
        <begin position="936"/>
        <end position="963"/>
    </location>
</feature>
<reference evidence="3" key="1">
    <citation type="journal article" date="2020" name="mSystems">
        <title>Genome- and Community-Level Interaction Insights into Carbon Utilization and Element Cycling Functions of Hydrothermarchaeota in Hydrothermal Sediment.</title>
        <authorList>
            <person name="Zhou Z."/>
            <person name="Liu Y."/>
            <person name="Xu W."/>
            <person name="Pan J."/>
            <person name="Luo Z.H."/>
            <person name="Li M."/>
        </authorList>
    </citation>
    <scope>NUCLEOTIDE SEQUENCE [LARGE SCALE GENOMIC DNA]</scope>
    <source>
        <strain evidence="3">SpSt-69</strain>
    </source>
</reference>
<comment type="caution">
    <text evidence="3">The sequence shown here is derived from an EMBL/GenBank/DDBJ whole genome shotgun (WGS) entry which is preliminary data.</text>
</comment>